<accession>A0A2P5K6Y8</accession>
<reference evidence="1 2" key="1">
    <citation type="submission" date="2018-01" db="EMBL/GenBank/DDBJ databases">
        <title>Genomic Encyclopedia of Type Strains, Phase III (KMG-III): the genomes of soil and plant-associated and newly described type strains.</title>
        <authorList>
            <person name="Whitman W."/>
        </authorList>
    </citation>
    <scope>NUCLEOTIDE SEQUENCE [LARGE SCALE GENOMIC DNA]</scope>
    <source>
        <strain evidence="1 2">HKI456</strain>
    </source>
</reference>
<comment type="caution">
    <text evidence="1">The sequence shown here is derived from an EMBL/GenBank/DDBJ whole genome shotgun (WGS) entry which is preliminary data.</text>
</comment>
<dbReference type="InterPro" id="IPR029058">
    <property type="entry name" value="AB_hydrolase_fold"/>
</dbReference>
<dbReference type="Gene3D" id="3.40.50.1820">
    <property type="entry name" value="alpha/beta hydrolase"/>
    <property type="match status" value="1"/>
</dbReference>
<protein>
    <submittedName>
        <fullName evidence="1">Uncharacterized protein</fullName>
    </submittedName>
</protein>
<evidence type="ECO:0000313" key="1">
    <source>
        <dbReference type="EMBL" id="PPB81428.1"/>
    </source>
</evidence>
<evidence type="ECO:0000313" key="2">
    <source>
        <dbReference type="Proteomes" id="UP000243096"/>
    </source>
</evidence>
<sequence>YSPSQYGGNALLFRATVAEAGCETLVTPDAWKPYVLGEIEVHDVHCRHGEMLKPEPTATIASILACKLDKWESQQAQKVNEDDKAV</sequence>
<name>A0A2P5K6Y8_9BURK</name>
<dbReference type="EMBL" id="PRDW01000019">
    <property type="protein sequence ID" value="PPB81428.1"/>
    <property type="molecule type" value="Genomic_DNA"/>
</dbReference>
<organism evidence="1 2">
    <name type="scientific">Mycetohabitans endofungorum</name>
    <dbReference type="NCBI Taxonomy" id="417203"/>
    <lineage>
        <taxon>Bacteria</taxon>
        <taxon>Pseudomonadati</taxon>
        <taxon>Pseudomonadota</taxon>
        <taxon>Betaproteobacteria</taxon>
        <taxon>Burkholderiales</taxon>
        <taxon>Burkholderiaceae</taxon>
        <taxon>Mycetohabitans</taxon>
    </lineage>
</organism>
<dbReference type="RefSeq" id="WP_233203385.1">
    <property type="nucleotide sequence ID" value="NZ_PRDW01000019.1"/>
</dbReference>
<keyword evidence="2" id="KW-1185">Reference proteome</keyword>
<dbReference type="AlphaFoldDB" id="A0A2P5K6Y8"/>
<proteinExistence type="predicted"/>
<feature type="non-terminal residue" evidence="1">
    <location>
        <position position="1"/>
    </location>
</feature>
<gene>
    <name evidence="1" type="ORF">B0O95_1191</name>
</gene>
<dbReference type="Proteomes" id="UP000243096">
    <property type="component" value="Unassembled WGS sequence"/>
</dbReference>